<dbReference type="Proteomes" id="UP000229340">
    <property type="component" value="Chromosome"/>
</dbReference>
<feature type="transmembrane region" description="Helical" evidence="2">
    <location>
        <begin position="202"/>
        <end position="219"/>
    </location>
</feature>
<dbReference type="EMBL" id="PKJS01000002">
    <property type="protein sequence ID" value="PKZ69672.1"/>
    <property type="molecule type" value="Genomic_DNA"/>
</dbReference>
<feature type="transmembrane region" description="Helical" evidence="2">
    <location>
        <begin position="15"/>
        <end position="35"/>
    </location>
</feature>
<reference evidence="3" key="3">
    <citation type="journal article" date="2018" name="Genome Announc.">
        <title>Complete Genome Sequences of Three Moraxella osloensis Strains Isolated from Human Skin.</title>
        <authorList>
            <person name="Lim J.Y."/>
            <person name="Hwang I."/>
            <person name="Ganzorig M."/>
            <person name="Huang S.L."/>
            <person name="Cho G.S."/>
            <person name="Franz C.M.A.P."/>
            <person name="Lee K."/>
        </authorList>
    </citation>
    <scope>NUCLEOTIDE SEQUENCE</scope>
    <source>
        <strain evidence="3">NP7</strain>
    </source>
</reference>
<name>A0A2D2LUI4_FAUOS</name>
<dbReference type="Proteomes" id="UP000234914">
    <property type="component" value="Unassembled WGS sequence"/>
</dbReference>
<reference evidence="4 6" key="2">
    <citation type="submission" date="2017-12" db="EMBL/GenBank/DDBJ databases">
        <title>Phylogenetic diversity of female urinary microbiome.</title>
        <authorList>
            <person name="Thomas-White K."/>
            <person name="Wolfe A.J."/>
        </authorList>
    </citation>
    <scope>NUCLEOTIDE SEQUENCE [LARGE SCALE GENOMIC DNA]</scope>
    <source>
        <strain evidence="4 6">UMB0416</strain>
    </source>
</reference>
<dbReference type="STRING" id="34062.AXE82_01170"/>
<keyword evidence="2" id="KW-0812">Transmembrane</keyword>
<protein>
    <recommendedName>
        <fullName evidence="7">SCP2 domain-containing protein</fullName>
    </recommendedName>
</protein>
<keyword evidence="2" id="KW-1133">Transmembrane helix</keyword>
<dbReference type="RefSeq" id="WP_100269947.1">
    <property type="nucleotide sequence ID" value="NZ_CP024443.1"/>
</dbReference>
<evidence type="ECO:0000256" key="2">
    <source>
        <dbReference type="SAM" id="Phobius"/>
    </source>
</evidence>
<reference evidence="3" key="4">
    <citation type="journal article" date="2018" name="Misainmurhag Hoiji">
        <title>Complete genome sequence of multidrug-resistant Moraxella osloensis NP7 with multiple plasmids isolated from human skin.</title>
        <authorList>
            <person name="Ganzorig M."/>
            <person name="Lim J.Y."/>
            <person name="Hwang I."/>
            <person name="Lee K."/>
        </authorList>
    </citation>
    <scope>NUCLEOTIDE SEQUENCE</scope>
    <source>
        <strain evidence="3">NP7</strain>
    </source>
</reference>
<keyword evidence="2" id="KW-0472">Membrane</keyword>
<accession>A0A2D2LUI4</accession>
<dbReference type="EMBL" id="CP024443">
    <property type="protein sequence ID" value="ATR78676.1"/>
    <property type="molecule type" value="Genomic_DNA"/>
</dbReference>
<evidence type="ECO:0000256" key="1">
    <source>
        <dbReference type="SAM" id="Coils"/>
    </source>
</evidence>
<reference evidence="5" key="1">
    <citation type="submission" date="2017-11" db="EMBL/GenBank/DDBJ databases">
        <title>Complete genome sequence of Moraxella osloensis NP7 isolated from human skin.</title>
        <authorList>
            <person name="Lee K."/>
            <person name="Lim J.Y."/>
            <person name="Hwang I."/>
        </authorList>
    </citation>
    <scope>NUCLEOTIDE SEQUENCE [LARGE SCALE GENOMIC DNA]</scope>
    <source>
        <strain evidence="5">NP7</strain>
    </source>
</reference>
<keyword evidence="1" id="KW-0175">Coiled coil</keyword>
<proteinExistence type="predicted"/>
<evidence type="ECO:0000313" key="5">
    <source>
        <dbReference type="Proteomes" id="UP000229340"/>
    </source>
</evidence>
<evidence type="ECO:0000313" key="6">
    <source>
        <dbReference type="Proteomes" id="UP000234914"/>
    </source>
</evidence>
<sequence length="220" mass="24609">MNDNFQTSTNAPSNIATTALNVVLVIIETLLTLLLRFDADLRKVVYPLATTNTVVRIHAYIPNVTFYVTFTVNGILLDSQLQPSQQVDVTINGFTWQIAQNLFTNQPKAIEQLQIRGEAQKMAEVKAFLHQIGINQLLQVITKAVKGDKDQPKVKKPIKTDADYKQQVEALNSQVNAANLQKTALEAQILELNSKNKWMKRAAIAFFVLFIICAIGWAVK</sequence>
<organism evidence="3 5">
    <name type="scientific">Faucicola osloensis</name>
    <name type="common">Moraxella osloensis</name>
    <dbReference type="NCBI Taxonomy" id="34062"/>
    <lineage>
        <taxon>Bacteria</taxon>
        <taxon>Pseudomonadati</taxon>
        <taxon>Pseudomonadota</taxon>
        <taxon>Gammaproteobacteria</taxon>
        <taxon>Moraxellales</taxon>
        <taxon>Moraxellaceae</taxon>
        <taxon>Faucicola</taxon>
    </lineage>
</organism>
<gene>
    <name evidence="4" type="ORF">CYJ96_01875</name>
    <name evidence="3" type="ORF">NP7_05045</name>
</gene>
<evidence type="ECO:0000313" key="3">
    <source>
        <dbReference type="EMBL" id="ATR78676.1"/>
    </source>
</evidence>
<dbReference type="AlphaFoldDB" id="A0A2D2LUI4"/>
<feature type="coiled-coil region" evidence="1">
    <location>
        <begin position="168"/>
        <end position="195"/>
    </location>
</feature>
<evidence type="ECO:0008006" key="7">
    <source>
        <dbReference type="Google" id="ProtNLM"/>
    </source>
</evidence>
<evidence type="ECO:0000313" key="4">
    <source>
        <dbReference type="EMBL" id="PKZ69672.1"/>
    </source>
</evidence>